<evidence type="ECO:0000313" key="4">
    <source>
        <dbReference type="EMBL" id="ADN37379.1"/>
    </source>
</evidence>
<dbReference type="KEGG" id="mpi:Mpet_2636"/>
<dbReference type="AlphaFoldDB" id="E1RFS5"/>
<dbReference type="GeneID" id="9745129"/>
<gene>
    <name evidence="4" type="ordered locus">Mpet_2636</name>
</gene>
<dbReference type="PANTHER" id="PTHR36194:SF1">
    <property type="entry name" value="S-LAYER-LIKE PROTEIN"/>
    <property type="match status" value="1"/>
</dbReference>
<feature type="transmembrane region" description="Helical" evidence="2">
    <location>
        <begin position="23"/>
        <end position="42"/>
    </location>
</feature>
<dbReference type="Pfam" id="PF08308">
    <property type="entry name" value="PEGA"/>
    <property type="match status" value="3"/>
</dbReference>
<feature type="domain" description="PEGA" evidence="3">
    <location>
        <begin position="149"/>
        <end position="215"/>
    </location>
</feature>
<feature type="region of interest" description="Disordered" evidence="1">
    <location>
        <begin position="452"/>
        <end position="504"/>
    </location>
</feature>
<organism evidence="4 5">
    <name type="scientific">Methanolacinia petrolearia (strain DSM 11571 / OCM 486 / SEBR 4847)</name>
    <name type="common">Methanoplanus petrolearius</name>
    <dbReference type="NCBI Taxonomy" id="679926"/>
    <lineage>
        <taxon>Archaea</taxon>
        <taxon>Methanobacteriati</taxon>
        <taxon>Methanobacteriota</taxon>
        <taxon>Stenosarchaea group</taxon>
        <taxon>Methanomicrobia</taxon>
        <taxon>Methanomicrobiales</taxon>
        <taxon>Methanomicrobiaceae</taxon>
        <taxon>Methanolacinia</taxon>
    </lineage>
</organism>
<name>E1RFS5_METP4</name>
<dbReference type="OrthoDB" id="95942at2157"/>
<evidence type="ECO:0000313" key="5">
    <source>
        <dbReference type="Proteomes" id="UP000006565"/>
    </source>
</evidence>
<keyword evidence="2" id="KW-0812">Transmembrane</keyword>
<feature type="domain" description="PEGA" evidence="3">
    <location>
        <begin position="384"/>
        <end position="423"/>
    </location>
</feature>
<dbReference type="HOGENOM" id="CLU_522367_0_0_2"/>
<dbReference type="STRING" id="679926.Mpet_2636"/>
<dbReference type="Proteomes" id="UP000006565">
    <property type="component" value="Chromosome"/>
</dbReference>
<dbReference type="eggNOG" id="arCOG03264">
    <property type="taxonomic scope" value="Archaea"/>
</dbReference>
<reference evidence="4 5" key="1">
    <citation type="journal article" date="2010" name="Stand. Genomic Sci.">
        <title>Complete genome sequence of Methanoplanus petrolearius type strain (SEBR 4847).</title>
        <authorList>
            <person name="Brambilla E."/>
            <person name="Djao O.D."/>
            <person name="Daligault H."/>
            <person name="Lapidus A."/>
            <person name="Lucas S."/>
            <person name="Hammon N."/>
            <person name="Nolan M."/>
            <person name="Tice H."/>
            <person name="Cheng J.F."/>
            <person name="Han C."/>
            <person name="Tapia R."/>
            <person name="Goodwin L."/>
            <person name="Pitluck S."/>
            <person name="Liolios K."/>
            <person name="Ivanova N."/>
            <person name="Mavromatis K."/>
            <person name="Mikhailova N."/>
            <person name="Pati A."/>
            <person name="Chen A."/>
            <person name="Palaniappan K."/>
            <person name="Land M."/>
            <person name="Hauser L."/>
            <person name="Chang Y.J."/>
            <person name="Jeffries C.D."/>
            <person name="Rohde M."/>
            <person name="Spring S."/>
            <person name="Sikorski J."/>
            <person name="Goker M."/>
            <person name="Woyke T."/>
            <person name="Bristow J."/>
            <person name="Eisen J.A."/>
            <person name="Markowitz V."/>
            <person name="Hugenholtz P."/>
            <person name="Kyrpides N.C."/>
            <person name="Klenk H.P."/>
        </authorList>
    </citation>
    <scope>NUCLEOTIDE SEQUENCE [LARGE SCALE GENOMIC DNA]</scope>
    <source>
        <strain evidence="5">DSM 11571 / OCM 486 / SEBR 4847</strain>
    </source>
</reference>
<evidence type="ECO:0000256" key="2">
    <source>
        <dbReference type="SAM" id="Phobius"/>
    </source>
</evidence>
<keyword evidence="2" id="KW-0472">Membrane</keyword>
<dbReference type="PANTHER" id="PTHR36194">
    <property type="entry name" value="S-LAYER-LIKE PROTEIN"/>
    <property type="match status" value="1"/>
</dbReference>
<evidence type="ECO:0000256" key="1">
    <source>
        <dbReference type="SAM" id="MobiDB-lite"/>
    </source>
</evidence>
<feature type="domain" description="PEGA" evidence="3">
    <location>
        <begin position="313"/>
        <end position="366"/>
    </location>
</feature>
<dbReference type="RefSeq" id="WP_013330552.1">
    <property type="nucleotide sequence ID" value="NC_014507.1"/>
</dbReference>
<protein>
    <submittedName>
        <fullName evidence="4">PEGA domain protein</fullName>
    </submittedName>
</protein>
<sequence length="521" mass="57969" precursor="true">MSATHTGSPGKKISRSRVDTKRIIALLLIPIISILTICPAYAENSADYTLYYAPGSIHQGDVLTLYGTAPLNDGEILDFRIYSNNNKKPTYYAAKEVYSGNFSLNIDTEDISNGNYTIQVYYKDSIKASADMLLLQKDEVTVNILPKNGALRIYSTPGNASVYIDGNFVGITEINKGLQINGVTPGNHIVILTKSGYRNQSQTAAVYPDMLNEINFYLSKIPTNGTLSICSYPSEADVYLGNEFIGETDDIFTNLAPGIYHLQLWKEIDGSDPNSSSFEDRLYNYEDEIEIKAGEITTIFANMEEMRQPTVMEVKTIPNFAEIYIDGMYVGDSDIVLNPIAEGDHTIYIFKPGYSEYNGTINIPAGGLSFKMTLTPVCDIGKLLIVKSNPSELPIYIDGKYRGKTPESVTGLDVGRHEVRVKNGETEWEGIIETIQPGSVTAYADFSQEELTETETPAAEVEENDEEDEEEFSEEDLLKMYGLTKQDEDEEEQEHNTPAYNNENKTIIDSLVEFIADLSPF</sequence>
<keyword evidence="5" id="KW-1185">Reference proteome</keyword>
<dbReference type="EMBL" id="CP002117">
    <property type="protein sequence ID" value="ADN37379.1"/>
    <property type="molecule type" value="Genomic_DNA"/>
</dbReference>
<proteinExistence type="predicted"/>
<dbReference type="InterPro" id="IPR013229">
    <property type="entry name" value="PEGA"/>
</dbReference>
<keyword evidence="2" id="KW-1133">Transmembrane helix</keyword>
<evidence type="ECO:0000259" key="3">
    <source>
        <dbReference type="Pfam" id="PF08308"/>
    </source>
</evidence>
<feature type="compositionally biased region" description="Acidic residues" evidence="1">
    <location>
        <begin position="460"/>
        <end position="475"/>
    </location>
</feature>
<accession>E1RFS5</accession>